<comment type="caution">
    <text evidence="1">The sequence shown here is derived from an EMBL/GenBank/DDBJ whole genome shotgun (WGS) entry which is preliminary data.</text>
</comment>
<reference evidence="1" key="1">
    <citation type="submission" date="2021-02" db="EMBL/GenBank/DDBJ databases">
        <authorList>
            <person name="Dougan E. K."/>
            <person name="Rhodes N."/>
            <person name="Thang M."/>
            <person name="Chan C."/>
        </authorList>
    </citation>
    <scope>NUCLEOTIDE SEQUENCE</scope>
</reference>
<keyword evidence="2" id="KW-1185">Reference proteome</keyword>
<organism evidence="1 2">
    <name type="scientific">Symbiodinium natans</name>
    <dbReference type="NCBI Taxonomy" id="878477"/>
    <lineage>
        <taxon>Eukaryota</taxon>
        <taxon>Sar</taxon>
        <taxon>Alveolata</taxon>
        <taxon>Dinophyceae</taxon>
        <taxon>Suessiales</taxon>
        <taxon>Symbiodiniaceae</taxon>
        <taxon>Symbiodinium</taxon>
    </lineage>
</organism>
<sequence>MGQDLGKKTFATFARACVISLLEAETGETCTSRVLDHTGLQRTVESARSHKRQERWAQTCRRSHVFHESFGQESCVIRGGRQPSYSALSGVIGGLAGLSSVKSG</sequence>
<evidence type="ECO:0000313" key="2">
    <source>
        <dbReference type="Proteomes" id="UP000604046"/>
    </source>
</evidence>
<gene>
    <name evidence="1" type="ORF">SNAT2548_LOCUS17893</name>
</gene>
<dbReference type="AlphaFoldDB" id="A0A812P6E6"/>
<evidence type="ECO:0000313" key="1">
    <source>
        <dbReference type="EMBL" id="CAE7341908.1"/>
    </source>
</evidence>
<dbReference type="Proteomes" id="UP000604046">
    <property type="component" value="Unassembled WGS sequence"/>
</dbReference>
<name>A0A812P6E6_9DINO</name>
<protein>
    <submittedName>
        <fullName evidence="1">Uncharacterized protein</fullName>
    </submittedName>
</protein>
<dbReference type="EMBL" id="CAJNDS010002127">
    <property type="protein sequence ID" value="CAE7341908.1"/>
    <property type="molecule type" value="Genomic_DNA"/>
</dbReference>
<proteinExistence type="predicted"/>
<accession>A0A812P6E6</accession>